<organism evidence="2 3">
    <name type="scientific">Iris pallida</name>
    <name type="common">Sweet iris</name>
    <dbReference type="NCBI Taxonomy" id="29817"/>
    <lineage>
        <taxon>Eukaryota</taxon>
        <taxon>Viridiplantae</taxon>
        <taxon>Streptophyta</taxon>
        <taxon>Embryophyta</taxon>
        <taxon>Tracheophyta</taxon>
        <taxon>Spermatophyta</taxon>
        <taxon>Magnoliopsida</taxon>
        <taxon>Liliopsida</taxon>
        <taxon>Asparagales</taxon>
        <taxon>Iridaceae</taxon>
        <taxon>Iridoideae</taxon>
        <taxon>Irideae</taxon>
        <taxon>Iris</taxon>
    </lineage>
</organism>
<dbReference type="AlphaFoldDB" id="A0AAX6G286"/>
<keyword evidence="3" id="KW-1185">Reference proteome</keyword>
<reference evidence="2" key="1">
    <citation type="journal article" date="2023" name="GigaByte">
        <title>Genome assembly of the bearded iris, Iris pallida Lam.</title>
        <authorList>
            <person name="Bruccoleri R.E."/>
            <person name="Oakeley E.J."/>
            <person name="Faust A.M.E."/>
            <person name="Altorfer M."/>
            <person name="Dessus-Babus S."/>
            <person name="Burckhardt D."/>
            <person name="Oertli M."/>
            <person name="Naumann U."/>
            <person name="Petersen F."/>
            <person name="Wong J."/>
        </authorList>
    </citation>
    <scope>NUCLEOTIDE SEQUENCE</scope>
    <source>
        <strain evidence="2">GSM-AAB239-AS_SAM_17_03QT</strain>
    </source>
</reference>
<proteinExistence type="predicted"/>
<evidence type="ECO:0000313" key="2">
    <source>
        <dbReference type="EMBL" id="KAJ6822632.1"/>
    </source>
</evidence>
<dbReference type="Proteomes" id="UP001140949">
    <property type="component" value="Unassembled WGS sequence"/>
</dbReference>
<protein>
    <submittedName>
        <fullName evidence="2">Basic proline-rich protein-like</fullName>
    </submittedName>
</protein>
<name>A0AAX6G286_IRIPA</name>
<evidence type="ECO:0000313" key="1">
    <source>
        <dbReference type="EMBL" id="KAJ6822631.1"/>
    </source>
</evidence>
<dbReference type="EMBL" id="JANAVB010024000">
    <property type="protein sequence ID" value="KAJ6822632.1"/>
    <property type="molecule type" value="Genomic_DNA"/>
</dbReference>
<reference evidence="2" key="2">
    <citation type="submission" date="2023-04" db="EMBL/GenBank/DDBJ databases">
        <authorList>
            <person name="Bruccoleri R.E."/>
            <person name="Oakeley E.J."/>
            <person name="Faust A.-M."/>
            <person name="Dessus-Babus S."/>
            <person name="Altorfer M."/>
            <person name="Burckhardt D."/>
            <person name="Oertli M."/>
            <person name="Naumann U."/>
            <person name="Petersen F."/>
            <person name="Wong J."/>
        </authorList>
    </citation>
    <scope>NUCLEOTIDE SEQUENCE</scope>
    <source>
        <strain evidence="2">GSM-AAB239-AS_SAM_17_03QT</strain>
        <tissue evidence="2">Leaf</tissue>
    </source>
</reference>
<dbReference type="EMBL" id="JANAVB010024000">
    <property type="protein sequence ID" value="KAJ6822631.1"/>
    <property type="molecule type" value="Genomic_DNA"/>
</dbReference>
<comment type="caution">
    <text evidence="2">The sequence shown here is derived from an EMBL/GenBank/DDBJ whole genome shotgun (WGS) entry which is preliminary data.</text>
</comment>
<accession>A0AAX6G286</accession>
<sequence>MAEMYAAARSRLQVAPPGLYTSTPSRPDELPDPHTCLHLRADASAPRTAGAGGVALLRDATHRLTLAEPCISRDRASPSVSHIPILRARANSGVTSSAVVCSFPTNAQTSHAPPIASDNTLFPLSLSLSLSPFSSFFPLLK</sequence>
<gene>
    <name evidence="1" type="ORF">M6B38_387030</name>
    <name evidence="2" type="ORF">M6B38_387035</name>
</gene>
<evidence type="ECO:0000313" key="3">
    <source>
        <dbReference type="Proteomes" id="UP001140949"/>
    </source>
</evidence>